<proteinExistence type="inferred from homology"/>
<protein>
    <recommendedName>
        <fullName evidence="3">Transferrin</fullName>
    </recommendedName>
</protein>
<comment type="function">
    <text evidence="3">Transferrins are iron binding transport proteins which bind Fe(3+) ion in association with the binding of an anion, usually bicarbonate.</text>
</comment>
<accession>A0A5N4AWU7</accession>
<feature type="disulfide bond" evidence="6">
    <location>
        <begin position="32"/>
        <end position="68"/>
    </location>
</feature>
<dbReference type="PANTHER" id="PTHR11485">
    <property type="entry name" value="TRANSFERRIN"/>
    <property type="match status" value="1"/>
</dbReference>
<evidence type="ECO:0000256" key="8">
    <source>
        <dbReference type="SAM" id="SignalP"/>
    </source>
</evidence>
<feature type="disulfide bond" evidence="6">
    <location>
        <begin position="270"/>
        <end position="285"/>
    </location>
</feature>
<dbReference type="GO" id="GO:0045047">
    <property type="term" value="P:protein targeting to ER"/>
    <property type="evidence" value="ECO:0007669"/>
    <property type="project" value="TreeGrafter"/>
</dbReference>
<evidence type="ECO:0000313" key="11">
    <source>
        <dbReference type="Proteomes" id="UP000327044"/>
    </source>
</evidence>
<feature type="disulfide bond" evidence="6">
    <location>
        <begin position="185"/>
        <end position="211"/>
    </location>
</feature>
<feature type="disulfide bond" evidence="6">
    <location>
        <begin position="136"/>
        <end position="232"/>
    </location>
</feature>
<feature type="disulfide bond" evidence="6">
    <location>
        <begin position="476"/>
        <end position="545"/>
    </location>
</feature>
<evidence type="ECO:0000259" key="9">
    <source>
        <dbReference type="PROSITE" id="PS51408"/>
    </source>
</evidence>
<gene>
    <name evidence="10" type="ORF">PPYR_03896</name>
</gene>
<feature type="signal peptide" evidence="8">
    <location>
        <begin position="1"/>
        <end position="25"/>
    </location>
</feature>
<feature type="domain" description="Transferrin-like" evidence="9">
    <location>
        <begin position="369"/>
        <end position="680"/>
    </location>
</feature>
<keyword evidence="3 5" id="KW-0479">Metal-binding</keyword>
<dbReference type="EMBL" id="VVIM01000002">
    <property type="protein sequence ID" value="KAB0801710.1"/>
    <property type="molecule type" value="Genomic_DNA"/>
</dbReference>
<dbReference type="FunCoup" id="A0A5N4AWU7">
    <property type="interactions" value="1"/>
</dbReference>
<dbReference type="Proteomes" id="UP000327044">
    <property type="component" value="Unassembled WGS sequence"/>
</dbReference>
<dbReference type="Gene3D" id="3.40.190.10">
    <property type="entry name" value="Periplasmic binding protein-like II"/>
    <property type="match status" value="3"/>
</dbReference>
<dbReference type="PANTHER" id="PTHR11485:SF34">
    <property type="entry name" value="SIGNAL RECOGNITION PARTICLE RECEPTOR SUBUNIT BETA"/>
    <property type="match status" value="1"/>
</dbReference>
<dbReference type="AlphaFoldDB" id="A0A5N4AWU7"/>
<comment type="caution">
    <text evidence="10">The sequence shown here is derived from an EMBL/GenBank/DDBJ whole genome shotgun (WGS) entry which is preliminary data.</text>
</comment>
<organism evidence="10 11">
    <name type="scientific">Photinus pyralis</name>
    <name type="common">Common eastern firefly</name>
    <name type="synonym">Lampyris pyralis</name>
    <dbReference type="NCBI Taxonomy" id="7054"/>
    <lineage>
        <taxon>Eukaryota</taxon>
        <taxon>Metazoa</taxon>
        <taxon>Ecdysozoa</taxon>
        <taxon>Arthropoda</taxon>
        <taxon>Hexapoda</taxon>
        <taxon>Insecta</taxon>
        <taxon>Pterygota</taxon>
        <taxon>Neoptera</taxon>
        <taxon>Endopterygota</taxon>
        <taxon>Coleoptera</taxon>
        <taxon>Polyphaga</taxon>
        <taxon>Elateriformia</taxon>
        <taxon>Elateroidea</taxon>
        <taxon>Lampyridae</taxon>
        <taxon>Lampyrinae</taxon>
        <taxon>Photinus</taxon>
    </lineage>
</organism>
<keyword evidence="2 6" id="KW-1015">Disulfide bond</keyword>
<sequence length="712" mass="79618">MYILYNKFPIACVIATLVCLSTVECRTKYQVCVVDGRGSFRKAAKFCPVLDGPDSKVECVIGLDRLDCLRRISKGKADFSVFSAEDLVTASNLQVEVLVTNEMRYTNDEFEYEVVAVVDDEARIQTRYDLRDKRLCHPGYGYEADWTQILANYLEVSTVPQSCNPLLSLTENRISSSSKYFKSACKAGPWVNDRALDSQLKRKYPNLCGLCNSPGVCSTDDKYWGRSGPLLCLTDGVGDITWARLDDVRSHFGLTPGSSLASTEGYSYLCEDGTTIPLNSTTKPCVWVVKPWPVVASKRTSAQEIQEFISSLSHSDNNSWQSALLNLIETYHLTIKAVQPIEAIESYLSRAQGFLSANSFPGCHPPRTIRICTTTNLENAKCSWLREVSNVYGIEPDVDCLKADNKTHCMQGVADNLADVVAVSADMVNEAKMSYKLKTLFYETVANEEEKYVTVAVVRANSGITSFEGLRGKRACFPKYDGVAWNSVVHALNSKQLLTTCPFNQGMSEFFSDSCVPNFPTNGSPNLQVLCKPGIYDEEYGAMRCLTHENGDVAFVSKQAYSTFFQDIKEKRDAFIDARDYTILCENNDEPCHLSWAPPGQAMIRMNSSTLWIKDTLDVFLQMDNLFGKNFKSVTTPFTLFGLFDGKPNVLFHDVTSKLRDVPKLKNTDTMQKEYSEILDNFGECVPGGSSTAYMCNFYMCIIMCVLLLFKF</sequence>
<feature type="domain" description="Transferrin-like" evidence="9">
    <location>
        <begin position="29"/>
        <end position="368"/>
    </location>
</feature>
<keyword evidence="7" id="KW-0472">Membrane</keyword>
<dbReference type="PRINTS" id="PR00422">
    <property type="entry name" value="TRANSFERRIN"/>
</dbReference>
<keyword evidence="3" id="KW-0813">Transport</keyword>
<name>A0A5N4AWU7_PHOPY</name>
<dbReference type="PROSITE" id="PS51408">
    <property type="entry name" value="TRANSFERRIN_LIKE_4"/>
    <property type="match status" value="2"/>
</dbReference>
<evidence type="ECO:0000256" key="1">
    <source>
        <dbReference type="ARBA" id="ARBA00022737"/>
    </source>
</evidence>
<feature type="binding site" evidence="4">
    <location>
        <position position="144"/>
    </location>
    <ligand>
        <name>hydrogencarbonate</name>
        <dbReference type="ChEBI" id="CHEBI:17544"/>
        <label>1</label>
    </ligand>
</feature>
<dbReference type="GO" id="GO:0005785">
    <property type="term" value="C:signal recognition particle receptor complex"/>
    <property type="evidence" value="ECO:0007669"/>
    <property type="project" value="TreeGrafter"/>
</dbReference>
<dbReference type="InParanoid" id="A0A5N4AWU7"/>
<feature type="binding site" evidence="5">
    <location>
        <position position="112"/>
    </location>
    <ligand>
        <name>Fe(3+)</name>
        <dbReference type="ChEBI" id="CHEBI:29034"/>
        <label>1</label>
    </ligand>
</feature>
<keyword evidence="7" id="KW-1133">Transmembrane helix</keyword>
<evidence type="ECO:0000256" key="2">
    <source>
        <dbReference type="ARBA" id="ARBA00023157"/>
    </source>
</evidence>
<keyword evidence="8" id="KW-0732">Signal</keyword>
<dbReference type="GO" id="GO:0006826">
    <property type="term" value="P:iron ion transport"/>
    <property type="evidence" value="ECO:0007669"/>
    <property type="project" value="UniProtKB-KW"/>
</dbReference>
<dbReference type="InterPro" id="IPR001156">
    <property type="entry name" value="Transferrin-like_dom"/>
</dbReference>
<evidence type="ECO:0000256" key="5">
    <source>
        <dbReference type="PIRSR" id="PIRSR002549-3"/>
    </source>
</evidence>
<dbReference type="GO" id="GO:0046872">
    <property type="term" value="F:metal ion binding"/>
    <property type="evidence" value="ECO:0007669"/>
    <property type="project" value="UniProtKB-KW"/>
</dbReference>
<keyword evidence="7" id="KW-0812">Transmembrane</keyword>
<dbReference type="Pfam" id="PF00405">
    <property type="entry name" value="Transferrin"/>
    <property type="match status" value="2"/>
</dbReference>
<keyword evidence="3" id="KW-0410">Iron transport</keyword>
<feature type="binding site" evidence="4">
    <location>
        <position position="484"/>
    </location>
    <ligand>
        <name>hydrogencarbonate</name>
        <dbReference type="ChEBI" id="CHEBI:17544"/>
        <label>2</label>
    </ligand>
</feature>
<evidence type="ECO:0000313" key="10">
    <source>
        <dbReference type="EMBL" id="KAB0801710.1"/>
    </source>
</evidence>
<keyword evidence="11" id="KW-1185">Reference proteome</keyword>
<dbReference type="SUPFAM" id="SSF53850">
    <property type="entry name" value="Periplasmic binding protein-like II"/>
    <property type="match status" value="2"/>
</dbReference>
<feature type="transmembrane region" description="Helical" evidence="7">
    <location>
        <begin position="692"/>
        <end position="710"/>
    </location>
</feature>
<dbReference type="SMART" id="SM00094">
    <property type="entry name" value="TR_FER"/>
    <property type="match status" value="1"/>
</dbReference>
<dbReference type="GO" id="GO:0005615">
    <property type="term" value="C:extracellular space"/>
    <property type="evidence" value="ECO:0007669"/>
    <property type="project" value="InterPro"/>
</dbReference>
<evidence type="ECO:0000256" key="4">
    <source>
        <dbReference type="PIRSR" id="PIRSR002549-2"/>
    </source>
</evidence>
<evidence type="ECO:0000256" key="6">
    <source>
        <dbReference type="PIRSR" id="PIRSR002549-4"/>
    </source>
</evidence>
<feature type="chain" id="PRO_5024351806" description="Transferrin" evidence="8">
    <location>
        <begin position="26"/>
        <end position="712"/>
    </location>
</feature>
<dbReference type="OrthoDB" id="8170333at2759"/>
<dbReference type="PIRSF" id="PIRSF002549">
    <property type="entry name" value="Transferrin"/>
    <property type="match status" value="1"/>
</dbReference>
<reference evidence="10 11" key="1">
    <citation type="journal article" date="2018" name="Elife">
        <title>Firefly genomes illuminate parallel origins of bioluminescence in beetles.</title>
        <authorList>
            <person name="Fallon T.R."/>
            <person name="Lower S.E."/>
            <person name="Chang C.H."/>
            <person name="Bessho-Uehara M."/>
            <person name="Martin G.J."/>
            <person name="Bewick A.J."/>
            <person name="Behringer M."/>
            <person name="Debat H.J."/>
            <person name="Wong I."/>
            <person name="Day J.C."/>
            <person name="Suvorov A."/>
            <person name="Silva C.J."/>
            <person name="Stanger-Hall K.F."/>
            <person name="Hall D.W."/>
            <person name="Schmitz R.J."/>
            <person name="Nelson D.R."/>
            <person name="Lewis S.M."/>
            <person name="Shigenobu S."/>
            <person name="Bybee S.M."/>
            <person name="Larracuente A.M."/>
            <person name="Oba Y."/>
            <person name="Weng J.K."/>
        </authorList>
    </citation>
    <scope>NUCLEOTIDE SEQUENCE [LARGE SCALE GENOMIC DNA]</scope>
    <source>
        <strain evidence="10">1611_PpyrPB1</strain>
        <tissue evidence="10">Whole body</tissue>
    </source>
</reference>
<feature type="disulfide bond" evidence="6">
    <location>
        <begin position="585"/>
        <end position="592"/>
    </location>
</feature>
<comment type="similarity">
    <text evidence="3">Belongs to the transferrin family.</text>
</comment>
<keyword evidence="1" id="KW-0677">Repeat</keyword>
<dbReference type="InterPro" id="IPR016357">
    <property type="entry name" value="Transferrin"/>
</dbReference>
<feature type="disulfide bond" evidence="6">
    <location>
        <begin position="372"/>
        <end position="409"/>
    </location>
</feature>
<keyword evidence="3" id="KW-0406">Ion transport</keyword>
<feature type="disulfide bond" evidence="6">
    <location>
        <begin position="382"/>
        <end position="400"/>
    </location>
</feature>
<feature type="binding site" evidence="5">
    <location>
        <position position="452"/>
    </location>
    <ligand>
        <name>Fe(3+)</name>
        <dbReference type="ChEBI" id="CHEBI:29034"/>
        <label>1</label>
    </ligand>
</feature>
<evidence type="ECO:0000256" key="3">
    <source>
        <dbReference type="PIRNR" id="PIRNR002549"/>
    </source>
</evidence>
<feature type="disulfide bond" evidence="6">
    <location>
        <begin position="501"/>
        <end position="685"/>
    </location>
</feature>
<keyword evidence="3 5" id="KW-0408">Iron</keyword>
<evidence type="ECO:0000256" key="7">
    <source>
        <dbReference type="SAM" id="Phobius"/>
    </source>
</evidence>
<dbReference type="CDD" id="cd13529">
    <property type="entry name" value="PBP2_transferrin"/>
    <property type="match status" value="2"/>
</dbReference>